<dbReference type="PANTHER" id="PTHR21020:SF0">
    <property type="entry name" value="ZINC FINGER PROTEIN 800"/>
    <property type="match status" value="1"/>
</dbReference>
<feature type="region of interest" description="Disordered" evidence="2">
    <location>
        <begin position="540"/>
        <end position="575"/>
    </location>
</feature>
<dbReference type="InterPro" id="IPR036236">
    <property type="entry name" value="Znf_C2H2_sf"/>
</dbReference>
<keyword evidence="1" id="KW-0479">Metal-binding</keyword>
<feature type="domain" description="C2H2-type" evidence="3">
    <location>
        <begin position="332"/>
        <end position="361"/>
    </location>
</feature>
<dbReference type="PANTHER" id="PTHR21020">
    <property type="entry name" value="ZINC FINGER PROTEIN 800"/>
    <property type="match status" value="1"/>
</dbReference>
<dbReference type="PROSITE" id="PS00028">
    <property type="entry name" value="ZINC_FINGER_C2H2_1"/>
    <property type="match status" value="2"/>
</dbReference>
<gene>
    <name evidence="4" type="ORF">PYX00_003460</name>
</gene>
<evidence type="ECO:0000313" key="4">
    <source>
        <dbReference type="EMBL" id="KAL0275672.1"/>
    </source>
</evidence>
<dbReference type="PROSITE" id="PS50157">
    <property type="entry name" value="ZINC_FINGER_C2H2_2"/>
    <property type="match status" value="2"/>
</dbReference>
<dbReference type="InterPro" id="IPR039149">
    <property type="entry name" value="ZNF800"/>
</dbReference>
<evidence type="ECO:0000256" key="1">
    <source>
        <dbReference type="PROSITE-ProRule" id="PRU00042"/>
    </source>
</evidence>
<dbReference type="EMBL" id="JARGDH010000002">
    <property type="protein sequence ID" value="KAL0275672.1"/>
    <property type="molecule type" value="Genomic_DNA"/>
</dbReference>
<name>A0AAW2I0F9_9NEOP</name>
<keyword evidence="1" id="KW-0863">Zinc-finger</keyword>
<dbReference type="SMART" id="SM00355">
    <property type="entry name" value="ZnF_C2H2"/>
    <property type="match status" value="4"/>
</dbReference>
<dbReference type="InterPro" id="IPR013087">
    <property type="entry name" value="Znf_C2H2_type"/>
</dbReference>
<dbReference type="AlphaFoldDB" id="A0AAW2I0F9"/>
<protein>
    <recommendedName>
        <fullName evidence="3">C2H2-type domain-containing protein</fullName>
    </recommendedName>
</protein>
<keyword evidence="1" id="KW-0862">Zinc</keyword>
<feature type="compositionally biased region" description="Low complexity" evidence="2">
    <location>
        <begin position="541"/>
        <end position="572"/>
    </location>
</feature>
<feature type="compositionally biased region" description="Polar residues" evidence="2">
    <location>
        <begin position="8"/>
        <end position="18"/>
    </location>
</feature>
<feature type="region of interest" description="Disordered" evidence="2">
    <location>
        <begin position="1"/>
        <end position="41"/>
    </location>
</feature>
<dbReference type="Gene3D" id="3.30.160.60">
    <property type="entry name" value="Classic Zinc Finger"/>
    <property type="match status" value="1"/>
</dbReference>
<accession>A0AAW2I0F9</accession>
<dbReference type="SUPFAM" id="SSF57667">
    <property type="entry name" value="beta-beta-alpha zinc fingers"/>
    <property type="match status" value="1"/>
</dbReference>
<evidence type="ECO:0000259" key="3">
    <source>
        <dbReference type="PROSITE" id="PS50157"/>
    </source>
</evidence>
<evidence type="ECO:0000256" key="2">
    <source>
        <dbReference type="SAM" id="MobiDB-lite"/>
    </source>
</evidence>
<proteinExistence type="predicted"/>
<dbReference type="GO" id="GO:0008270">
    <property type="term" value="F:zinc ion binding"/>
    <property type="evidence" value="ECO:0007669"/>
    <property type="project" value="UniProtKB-KW"/>
</dbReference>
<organism evidence="4">
    <name type="scientific">Menopon gallinae</name>
    <name type="common">poultry shaft louse</name>
    <dbReference type="NCBI Taxonomy" id="328185"/>
    <lineage>
        <taxon>Eukaryota</taxon>
        <taxon>Metazoa</taxon>
        <taxon>Ecdysozoa</taxon>
        <taxon>Arthropoda</taxon>
        <taxon>Hexapoda</taxon>
        <taxon>Insecta</taxon>
        <taxon>Pterygota</taxon>
        <taxon>Neoptera</taxon>
        <taxon>Paraneoptera</taxon>
        <taxon>Psocodea</taxon>
        <taxon>Troctomorpha</taxon>
        <taxon>Phthiraptera</taxon>
        <taxon>Amblycera</taxon>
        <taxon>Menoponidae</taxon>
        <taxon>Menopon</taxon>
    </lineage>
</organism>
<sequence length="605" mass="68354">MKMVPKNFSKSSKSNRTNGSKEKNTASLDNEEKSDEDRSILRQPMDIGIRGVKDLMKALAGGTTELQDLLLNECSVIYECKICCNLFRSLANFISHKRVYCVKSFCYFTDSVNKLQNENEMQSIKNNEVTVIPDMPSQNEQCVNDTDAWVTSDKTCNDSNVVIDGLQNLAPRKKLDPVKLTKKRDITEIVAGLSRRGGKEVVRTSEDVPGSIFYSDIAERVMMRRNARQKTVVELENVNDSSSSVFQTLKGHDYNCSVDSMKIQLIELDRVVSKNQAILQENGKFMVTSQNNETEEEKNLEKHNCSVCDSSFLTEQTLSRHVQIYHRERICYPCPLCRTFFASPSSVYRHLSKAHHRTEQQIRRLRPQVFSKARKRKLLQASPKVIANSHDDPRKSKREADDWINNFEGALRCISCGKLFNRRAVLSVHSAACRKRAALLNSSTNQPTNKVKNTSQTLKPPVKVIPIRNSKPVIPKQLPKSGILVRKDYCKTINTVEKPLNSSLLTEADKDCSWEAKSWKPINRVESYLTDLHGDVNAKCNSSDKLSSSSDSNSVLLNSSTKKSTINKKSNSLGKVESIKKSIEKSTNKNFQVTPMQVQDISVKN</sequence>
<reference evidence="4" key="1">
    <citation type="journal article" date="2024" name="Gigascience">
        <title>Chromosome-level genome of the poultry shaft louse Menopon gallinae provides insight into the host-switching and adaptive evolution of parasitic lice.</title>
        <authorList>
            <person name="Xu Y."/>
            <person name="Ma L."/>
            <person name="Liu S."/>
            <person name="Liang Y."/>
            <person name="Liu Q."/>
            <person name="He Z."/>
            <person name="Tian L."/>
            <person name="Duan Y."/>
            <person name="Cai W."/>
            <person name="Li H."/>
            <person name="Song F."/>
        </authorList>
    </citation>
    <scope>NUCLEOTIDE SEQUENCE</scope>
    <source>
        <strain evidence="4">Cailab_2023a</strain>
    </source>
</reference>
<feature type="domain" description="C2H2-type" evidence="3">
    <location>
        <begin position="303"/>
        <end position="330"/>
    </location>
</feature>
<comment type="caution">
    <text evidence="4">The sequence shown here is derived from an EMBL/GenBank/DDBJ whole genome shotgun (WGS) entry which is preliminary data.</text>
</comment>